<sequence length="228" mass="24033">MPNSPVAAAAAGYRLSVESTLCCLSGPGVWLHVPWQRPCPRARTREWAPGTGFPRATACRPREASDAWAVGGPRSTGPLTSRPRSISDTTLSDATLSDMTQPARPALRADGRQSLSTTHYREPTLGYRLADTAATKARNAEPPVALTPGCISGISPDGEIAATPLCARRAGALAGRASSPDGRARRAGRGGGGPARASRRSARARASWRTRRTEGASLERTSSDRHWG</sequence>
<feature type="compositionally biased region" description="Basic residues" evidence="1">
    <location>
        <begin position="197"/>
        <end position="210"/>
    </location>
</feature>
<gene>
    <name evidence="2" type="ORF">Poly30_33560</name>
</gene>
<reference evidence="2 3" key="1">
    <citation type="submission" date="2019-02" db="EMBL/GenBank/DDBJ databases">
        <title>Deep-cultivation of Planctomycetes and their phenomic and genomic characterization uncovers novel biology.</title>
        <authorList>
            <person name="Wiegand S."/>
            <person name="Jogler M."/>
            <person name="Boedeker C."/>
            <person name="Pinto D."/>
            <person name="Vollmers J."/>
            <person name="Rivas-Marin E."/>
            <person name="Kohn T."/>
            <person name="Peeters S.H."/>
            <person name="Heuer A."/>
            <person name="Rast P."/>
            <person name="Oberbeckmann S."/>
            <person name="Bunk B."/>
            <person name="Jeske O."/>
            <person name="Meyerdierks A."/>
            <person name="Storesund J.E."/>
            <person name="Kallscheuer N."/>
            <person name="Luecker S."/>
            <person name="Lage O.M."/>
            <person name="Pohl T."/>
            <person name="Merkel B.J."/>
            <person name="Hornburger P."/>
            <person name="Mueller R.-W."/>
            <person name="Bruemmer F."/>
            <person name="Labrenz M."/>
            <person name="Spormann A.M."/>
            <person name="Op den Camp H."/>
            <person name="Overmann J."/>
            <person name="Amann R."/>
            <person name="Jetten M.S.M."/>
            <person name="Mascher T."/>
            <person name="Medema M.H."/>
            <person name="Devos D.P."/>
            <person name="Kaster A.-K."/>
            <person name="Ovreas L."/>
            <person name="Rohde M."/>
            <person name="Galperin M.Y."/>
            <person name="Jogler C."/>
        </authorList>
    </citation>
    <scope>NUCLEOTIDE SEQUENCE [LARGE SCALE GENOMIC DNA]</scope>
    <source>
        <strain evidence="2 3">Poly30</strain>
    </source>
</reference>
<keyword evidence="3" id="KW-1185">Reference proteome</keyword>
<protein>
    <submittedName>
        <fullName evidence="2">Uncharacterized protein</fullName>
    </submittedName>
</protein>
<feature type="compositionally biased region" description="Polar residues" evidence="1">
    <location>
        <begin position="77"/>
        <end position="100"/>
    </location>
</feature>
<proteinExistence type="predicted"/>
<name>A0A518EUP6_9BACT</name>
<accession>A0A518EUP6</accession>
<dbReference type="EMBL" id="CP036434">
    <property type="protein sequence ID" value="QDV07823.1"/>
    <property type="molecule type" value="Genomic_DNA"/>
</dbReference>
<feature type="region of interest" description="Disordered" evidence="1">
    <location>
        <begin position="173"/>
        <end position="228"/>
    </location>
</feature>
<organism evidence="2 3">
    <name type="scientific">Saltatorellus ferox</name>
    <dbReference type="NCBI Taxonomy" id="2528018"/>
    <lineage>
        <taxon>Bacteria</taxon>
        <taxon>Pseudomonadati</taxon>
        <taxon>Planctomycetota</taxon>
        <taxon>Planctomycetia</taxon>
        <taxon>Planctomycetia incertae sedis</taxon>
        <taxon>Saltatorellus</taxon>
    </lineage>
</organism>
<evidence type="ECO:0000313" key="2">
    <source>
        <dbReference type="EMBL" id="QDV07823.1"/>
    </source>
</evidence>
<dbReference type="AlphaFoldDB" id="A0A518EUP6"/>
<evidence type="ECO:0000313" key="3">
    <source>
        <dbReference type="Proteomes" id="UP000320390"/>
    </source>
</evidence>
<feature type="region of interest" description="Disordered" evidence="1">
    <location>
        <begin position="52"/>
        <end position="122"/>
    </location>
</feature>
<dbReference type="Proteomes" id="UP000320390">
    <property type="component" value="Chromosome"/>
</dbReference>
<evidence type="ECO:0000256" key="1">
    <source>
        <dbReference type="SAM" id="MobiDB-lite"/>
    </source>
</evidence>